<organism evidence="2 3">
    <name type="scientific">Alternaria panax</name>
    <dbReference type="NCBI Taxonomy" id="48097"/>
    <lineage>
        <taxon>Eukaryota</taxon>
        <taxon>Fungi</taxon>
        <taxon>Dikarya</taxon>
        <taxon>Ascomycota</taxon>
        <taxon>Pezizomycotina</taxon>
        <taxon>Dothideomycetes</taxon>
        <taxon>Pleosporomycetidae</taxon>
        <taxon>Pleosporales</taxon>
        <taxon>Pleosporineae</taxon>
        <taxon>Pleosporaceae</taxon>
        <taxon>Alternaria</taxon>
        <taxon>Alternaria sect. Panax</taxon>
    </lineage>
</organism>
<evidence type="ECO:0000256" key="1">
    <source>
        <dbReference type="SAM" id="MobiDB-lite"/>
    </source>
</evidence>
<protein>
    <submittedName>
        <fullName evidence="2">Uncharacterized protein</fullName>
    </submittedName>
</protein>
<feature type="compositionally biased region" description="Basic and acidic residues" evidence="1">
    <location>
        <begin position="336"/>
        <end position="359"/>
    </location>
</feature>
<evidence type="ECO:0000313" key="2">
    <source>
        <dbReference type="EMBL" id="KAG9192142.1"/>
    </source>
</evidence>
<keyword evidence="3" id="KW-1185">Reference proteome</keyword>
<name>A0AAD4NQV0_9PLEO</name>
<gene>
    <name evidence="2" type="ORF">G6011_10876</name>
</gene>
<dbReference type="AlphaFoldDB" id="A0AAD4NQV0"/>
<proteinExistence type="predicted"/>
<dbReference type="Proteomes" id="UP001199106">
    <property type="component" value="Unassembled WGS sequence"/>
</dbReference>
<reference evidence="2" key="1">
    <citation type="submission" date="2021-07" db="EMBL/GenBank/DDBJ databases">
        <title>Genome Resource of American Ginseng Black Spot Pathogen Alternaria panax.</title>
        <authorList>
            <person name="Qiu C."/>
            <person name="Wang W."/>
            <person name="Liu Z."/>
        </authorList>
    </citation>
    <scope>NUCLEOTIDE SEQUENCE</scope>
    <source>
        <strain evidence="2">BNCC115425</strain>
    </source>
</reference>
<feature type="region of interest" description="Disordered" evidence="1">
    <location>
        <begin position="324"/>
        <end position="359"/>
    </location>
</feature>
<sequence>MVWFDDADPVSGLPRTVGFRVKNYFKSSRAPLRSEFVPGRQGQGKGVYVQVKDTFDANRNPLKDWIHQHFIEIGTEIYGNWKIDVCNILRASLKLTPDEPTLFYNPKTDPGCLMEADLGRLGGSTGDKVPWITANVLAGVDKAGLLAVLNNPQFTMTELEASANLDCTLSVAKNEGGIYFRRYVESKSIPGQSKKPLSLYVGQTVDFYGRYMAWTTAGHEDLKEKSESVEMRALCRLELLFYKEHKFTIEQLFTSLLQTYKQELPDGTADLRDVQSIFNTKNCSDMDKIASASAHDSKWTGALQRKSFWNSSFSTCAGPNHPARIPRVYPRSRKARQVDPDLELHPRSTEEDDDHECRD</sequence>
<evidence type="ECO:0000313" key="3">
    <source>
        <dbReference type="Proteomes" id="UP001199106"/>
    </source>
</evidence>
<comment type="caution">
    <text evidence="2">The sequence shown here is derived from an EMBL/GenBank/DDBJ whole genome shotgun (WGS) entry which is preliminary data.</text>
</comment>
<accession>A0AAD4NQV0</accession>
<dbReference type="EMBL" id="JAANER010000003">
    <property type="protein sequence ID" value="KAG9192142.1"/>
    <property type="molecule type" value="Genomic_DNA"/>
</dbReference>